<keyword evidence="8" id="KW-0594">Phospholipid biosynthesis</keyword>
<dbReference type="InterPro" id="IPR048254">
    <property type="entry name" value="CDP_ALCOHOL_P_TRANSF_CS"/>
</dbReference>
<dbReference type="GO" id="GO:0016020">
    <property type="term" value="C:membrane"/>
    <property type="evidence" value="ECO:0007669"/>
    <property type="project" value="UniProtKB-SubCell"/>
</dbReference>
<accession>A0A068RYQ0</accession>
<evidence type="ECO:0000313" key="12">
    <source>
        <dbReference type="EMBL" id="CDH55119.1"/>
    </source>
</evidence>
<keyword evidence="7" id="KW-0472">Membrane</keyword>
<evidence type="ECO:0000256" key="7">
    <source>
        <dbReference type="ARBA" id="ARBA00023136"/>
    </source>
</evidence>
<keyword evidence="3 10" id="KW-0808">Transferase</keyword>
<dbReference type="OrthoDB" id="10020554at2759"/>
<proteinExistence type="inferred from homology"/>
<evidence type="ECO:0000256" key="9">
    <source>
        <dbReference type="ARBA" id="ARBA00023264"/>
    </source>
</evidence>
<evidence type="ECO:0000256" key="5">
    <source>
        <dbReference type="ARBA" id="ARBA00022989"/>
    </source>
</evidence>
<gene>
    <name evidence="12" type="ORF">LCOR_06297.1</name>
</gene>
<dbReference type="GO" id="GO:0005739">
    <property type="term" value="C:mitochondrion"/>
    <property type="evidence" value="ECO:0007669"/>
    <property type="project" value="TreeGrafter"/>
</dbReference>
<dbReference type="AlphaFoldDB" id="A0A068RYQ0"/>
<comment type="subcellular location">
    <subcellularLocation>
        <location evidence="1">Membrane</location>
        <topology evidence="1">Multi-pass membrane protein</topology>
    </subcellularLocation>
</comment>
<dbReference type="InterPro" id="IPR050324">
    <property type="entry name" value="CDP-alcohol_PTase-I"/>
</dbReference>
<dbReference type="GO" id="GO:0043337">
    <property type="term" value="F:cardiolipin synthase (CMP-forming)"/>
    <property type="evidence" value="ECO:0007669"/>
    <property type="project" value="TreeGrafter"/>
</dbReference>
<dbReference type="Pfam" id="PF01066">
    <property type="entry name" value="CDP-OH_P_transf"/>
    <property type="match status" value="1"/>
</dbReference>
<evidence type="ECO:0000256" key="10">
    <source>
        <dbReference type="RuleBase" id="RU003750"/>
    </source>
</evidence>
<evidence type="ECO:0000256" key="3">
    <source>
        <dbReference type="ARBA" id="ARBA00022679"/>
    </source>
</evidence>
<sequence length="340" mass="37247">MLSLCTVGTSRIDKVVSGGKHTHTFPTHGAHYRHTYTLRGLSLSIHNAASLAHSTVQSRHSPSSSASRQDPTMSIPHCAPYLSFSAMQVHGGTWRRWLVTSNNNDHNNNTPDNDANATTKLKQKAENAKIVINKLKENIPTHENIYTIPNFLTFSRIVSAPFIGYLIMQHDYQLALGVFALAGITDMLDGYIARKYKLKTVVGSIIDPAADKALMTVMTVTLAAQHVIPIPLAALILGRDAGLVLAAFYYRYISLPEPKTLFRYFDFSIPSAEVRPTMISKVNTALQLALMAASLTSTALGVPSTEIMTALQWTVGGTTVWSGASYIYSKDAVRILSRQK</sequence>
<keyword evidence="2" id="KW-0444">Lipid biosynthesis</keyword>
<dbReference type="Gene3D" id="1.20.120.1760">
    <property type="match status" value="1"/>
</dbReference>
<keyword evidence="6" id="KW-0443">Lipid metabolism</keyword>
<organism evidence="12 13">
    <name type="scientific">Lichtheimia corymbifera JMRC:FSU:9682</name>
    <dbReference type="NCBI Taxonomy" id="1263082"/>
    <lineage>
        <taxon>Eukaryota</taxon>
        <taxon>Fungi</taxon>
        <taxon>Fungi incertae sedis</taxon>
        <taxon>Mucoromycota</taxon>
        <taxon>Mucoromycotina</taxon>
        <taxon>Mucoromycetes</taxon>
        <taxon>Mucorales</taxon>
        <taxon>Lichtheimiaceae</taxon>
        <taxon>Lichtheimia</taxon>
    </lineage>
</organism>
<dbReference type="InterPro" id="IPR043130">
    <property type="entry name" value="CDP-OH_PTrfase_TM_dom"/>
</dbReference>
<evidence type="ECO:0000256" key="6">
    <source>
        <dbReference type="ARBA" id="ARBA00023098"/>
    </source>
</evidence>
<evidence type="ECO:0000256" key="2">
    <source>
        <dbReference type="ARBA" id="ARBA00022516"/>
    </source>
</evidence>
<keyword evidence="9" id="KW-1208">Phospholipid metabolism</keyword>
<comment type="caution">
    <text evidence="12">The sequence shown here is derived from an EMBL/GenBank/DDBJ whole genome shotgun (WGS) entry which is preliminary data.</text>
</comment>
<keyword evidence="5" id="KW-1133">Transmembrane helix</keyword>
<dbReference type="PANTHER" id="PTHR14269">
    <property type="entry name" value="CDP-DIACYLGLYCEROL--GLYCEROL-3-PHOSPHATE 3-PHOSPHATIDYLTRANSFERASE-RELATED"/>
    <property type="match status" value="1"/>
</dbReference>
<comment type="similarity">
    <text evidence="10">Belongs to the CDP-alcohol phosphatidyltransferase class-I family.</text>
</comment>
<feature type="region of interest" description="Disordered" evidence="11">
    <location>
        <begin position="53"/>
        <end position="72"/>
    </location>
</feature>
<feature type="compositionally biased region" description="Low complexity" evidence="11">
    <location>
        <begin position="58"/>
        <end position="67"/>
    </location>
</feature>
<dbReference type="STRING" id="1263082.A0A068RYQ0"/>
<dbReference type="FunFam" id="1.20.120.1760:FF:000017">
    <property type="entry name" value="Phosphatidyl synthase"/>
    <property type="match status" value="1"/>
</dbReference>
<dbReference type="EMBL" id="CBTN010000027">
    <property type="protein sequence ID" value="CDH55119.1"/>
    <property type="molecule type" value="Genomic_DNA"/>
</dbReference>
<dbReference type="InterPro" id="IPR000462">
    <property type="entry name" value="CDP-OH_P_trans"/>
</dbReference>
<keyword evidence="4" id="KW-0812">Transmembrane</keyword>
<dbReference type="PROSITE" id="PS00379">
    <property type="entry name" value="CDP_ALCOHOL_P_TRANSF"/>
    <property type="match status" value="1"/>
</dbReference>
<evidence type="ECO:0000313" key="13">
    <source>
        <dbReference type="Proteomes" id="UP000027586"/>
    </source>
</evidence>
<evidence type="ECO:0000256" key="8">
    <source>
        <dbReference type="ARBA" id="ARBA00023209"/>
    </source>
</evidence>
<reference evidence="12" key="1">
    <citation type="submission" date="2013-08" db="EMBL/GenBank/DDBJ databases">
        <title>Gene expansion shapes genome architecture in the human pathogen Lichtheimia corymbifera: an evolutionary genomics analysis in the ancient terrestrial Mucorales (Mucoromycotina).</title>
        <authorList>
            <person name="Schwartze V.U."/>
            <person name="Winter S."/>
            <person name="Shelest E."/>
            <person name="Marcet-Houben M."/>
            <person name="Horn F."/>
            <person name="Wehner S."/>
            <person name="Hoffmann K."/>
            <person name="Riege K."/>
            <person name="Sammeth M."/>
            <person name="Nowrousian M."/>
            <person name="Valiante V."/>
            <person name="Linde J."/>
            <person name="Jacobsen I.D."/>
            <person name="Marz M."/>
            <person name="Brakhage A.A."/>
            <person name="Gabaldon T."/>
            <person name="Bocker S."/>
            <person name="Voigt K."/>
        </authorList>
    </citation>
    <scope>NUCLEOTIDE SEQUENCE [LARGE SCALE GENOMIC DNA]</scope>
    <source>
        <strain evidence="12">FSU 9682</strain>
    </source>
</reference>
<evidence type="ECO:0000256" key="4">
    <source>
        <dbReference type="ARBA" id="ARBA00022692"/>
    </source>
</evidence>
<evidence type="ECO:0000256" key="11">
    <source>
        <dbReference type="SAM" id="MobiDB-lite"/>
    </source>
</evidence>
<protein>
    <submittedName>
        <fullName evidence="12">Phosphatidyl synthase</fullName>
    </submittedName>
</protein>
<name>A0A068RYQ0_9FUNG</name>
<evidence type="ECO:0000256" key="1">
    <source>
        <dbReference type="ARBA" id="ARBA00004141"/>
    </source>
</evidence>
<keyword evidence="13" id="KW-1185">Reference proteome</keyword>
<dbReference type="VEuPathDB" id="FungiDB:LCOR_06297.1"/>
<dbReference type="PANTHER" id="PTHR14269:SF60">
    <property type="entry name" value="CARDIOLIPIN SYNTHASE (CMP-FORMING)"/>
    <property type="match status" value="1"/>
</dbReference>
<dbReference type="Proteomes" id="UP000027586">
    <property type="component" value="Unassembled WGS sequence"/>
</dbReference>
<dbReference type="GO" id="GO:0032049">
    <property type="term" value="P:cardiolipin biosynthetic process"/>
    <property type="evidence" value="ECO:0007669"/>
    <property type="project" value="TreeGrafter"/>
</dbReference>